<dbReference type="Proteomes" id="UP001054837">
    <property type="component" value="Unassembled WGS sequence"/>
</dbReference>
<organism evidence="2 3">
    <name type="scientific">Caerostris darwini</name>
    <dbReference type="NCBI Taxonomy" id="1538125"/>
    <lineage>
        <taxon>Eukaryota</taxon>
        <taxon>Metazoa</taxon>
        <taxon>Ecdysozoa</taxon>
        <taxon>Arthropoda</taxon>
        <taxon>Chelicerata</taxon>
        <taxon>Arachnida</taxon>
        <taxon>Araneae</taxon>
        <taxon>Araneomorphae</taxon>
        <taxon>Entelegynae</taxon>
        <taxon>Araneoidea</taxon>
        <taxon>Araneidae</taxon>
        <taxon>Caerostris</taxon>
    </lineage>
</organism>
<evidence type="ECO:0000313" key="2">
    <source>
        <dbReference type="EMBL" id="GIY30482.1"/>
    </source>
</evidence>
<evidence type="ECO:0000259" key="1">
    <source>
        <dbReference type="Pfam" id="PF18701"/>
    </source>
</evidence>
<evidence type="ECO:0000313" key="3">
    <source>
        <dbReference type="Proteomes" id="UP001054837"/>
    </source>
</evidence>
<reference evidence="2 3" key="1">
    <citation type="submission" date="2021-06" db="EMBL/GenBank/DDBJ databases">
        <title>Caerostris darwini draft genome.</title>
        <authorList>
            <person name="Kono N."/>
            <person name="Arakawa K."/>
        </authorList>
    </citation>
    <scope>NUCLEOTIDE SEQUENCE [LARGE SCALE GENOMIC DNA]</scope>
</reference>
<name>A0AAV4SCB7_9ARAC</name>
<sequence>MATLLCECESIANGRPLTYIYDDPNVLRAIKPSDFIQDIKGNETMDLYLRKRIRYLQNLRYQLRQLFQKEYLSELIRSPQSFSKRRNLSPGDIVLVGSDNTKRLNWALGRIIELFKGKDNVEEWRDCVWLKEKLSVYSKDISLAIELFKFSMMCL</sequence>
<dbReference type="Pfam" id="PF18701">
    <property type="entry name" value="DUF5641"/>
    <property type="match status" value="1"/>
</dbReference>
<dbReference type="InterPro" id="IPR040676">
    <property type="entry name" value="DUF5641"/>
</dbReference>
<gene>
    <name evidence="2" type="primary">AVEN_190690_1</name>
    <name evidence="2" type="ORF">CDAR_72051</name>
</gene>
<dbReference type="EMBL" id="BPLQ01007500">
    <property type="protein sequence ID" value="GIY30482.1"/>
    <property type="molecule type" value="Genomic_DNA"/>
</dbReference>
<dbReference type="AlphaFoldDB" id="A0AAV4SCB7"/>
<comment type="caution">
    <text evidence="2">The sequence shown here is derived from an EMBL/GenBank/DDBJ whole genome shotgun (WGS) entry which is preliminary data.</text>
</comment>
<accession>A0AAV4SCB7</accession>
<dbReference type="PANTHER" id="PTHR47331">
    <property type="entry name" value="PHD-TYPE DOMAIN-CONTAINING PROTEIN"/>
    <property type="match status" value="1"/>
</dbReference>
<keyword evidence="3" id="KW-1185">Reference proteome</keyword>
<proteinExistence type="predicted"/>
<feature type="domain" description="DUF5641" evidence="1">
    <location>
        <begin position="52"/>
        <end position="121"/>
    </location>
</feature>
<protein>
    <submittedName>
        <fullName evidence="2">DUF5641 domain-containing protein</fullName>
    </submittedName>
</protein>